<dbReference type="Proteomes" id="UP000029085">
    <property type="component" value="Unassembled WGS sequence"/>
</dbReference>
<dbReference type="STRING" id="1121014.N788_09460"/>
<gene>
    <name evidence="1" type="ORF">N788_09460</name>
</gene>
<evidence type="ECO:0000313" key="1">
    <source>
        <dbReference type="EMBL" id="KFL37411.1"/>
    </source>
</evidence>
<reference evidence="1 2" key="2">
    <citation type="journal article" date="2015" name="Stand. Genomic Sci.">
        <title>High quality draft genomic sequence of Arenimonas donghaensis DSM 18148(T).</title>
        <authorList>
            <person name="Chen F."/>
            <person name="Wang H."/>
            <person name="Cao Y."/>
            <person name="Li X."/>
            <person name="Wang G."/>
        </authorList>
    </citation>
    <scope>NUCLEOTIDE SEQUENCE [LARGE SCALE GENOMIC DNA]</scope>
    <source>
        <strain evidence="1 2">HO3-R19</strain>
    </source>
</reference>
<accession>A0A087MKK8</accession>
<organism evidence="1 2">
    <name type="scientific">Arenimonas donghaensis DSM 18148 = HO3-R19</name>
    <dbReference type="NCBI Taxonomy" id="1121014"/>
    <lineage>
        <taxon>Bacteria</taxon>
        <taxon>Pseudomonadati</taxon>
        <taxon>Pseudomonadota</taxon>
        <taxon>Gammaproteobacteria</taxon>
        <taxon>Lysobacterales</taxon>
        <taxon>Lysobacteraceae</taxon>
        <taxon>Arenimonas</taxon>
    </lineage>
</organism>
<keyword evidence="2" id="KW-1185">Reference proteome</keyword>
<sequence>MTAPKLSFRPLLIATLAVAVLGSSGCSWIRAKWGNEAEYQASRQNQPLEVPPGLDVPATTGGVVIPDARPGAAGVPVGEGVPSGAGGQAVVGGIESFTLADSVASSWRRIGIALGKIDGVTIGDRAQVLNSYEVSYKGVTVLVRAQEADGQTRVVALGPDGQPVRTGVATELLAILKSRLG</sequence>
<dbReference type="AlphaFoldDB" id="A0A087MKK8"/>
<dbReference type="OrthoDB" id="5966071at2"/>
<evidence type="ECO:0008006" key="3">
    <source>
        <dbReference type="Google" id="ProtNLM"/>
    </source>
</evidence>
<reference evidence="2" key="1">
    <citation type="submission" date="2013-08" db="EMBL/GenBank/DDBJ databases">
        <title>Genome sequencing of Arenimonas donghaensis.</title>
        <authorList>
            <person name="Chen F."/>
            <person name="Wang G."/>
        </authorList>
    </citation>
    <scope>NUCLEOTIDE SEQUENCE [LARGE SCALE GENOMIC DNA]</scope>
    <source>
        <strain evidence="2">HO3-R19</strain>
    </source>
</reference>
<comment type="caution">
    <text evidence="1">The sequence shown here is derived from an EMBL/GenBank/DDBJ whole genome shotgun (WGS) entry which is preliminary data.</text>
</comment>
<dbReference type="EMBL" id="AVCJ01000003">
    <property type="protein sequence ID" value="KFL37411.1"/>
    <property type="molecule type" value="Genomic_DNA"/>
</dbReference>
<proteinExistence type="predicted"/>
<name>A0A087MKK8_9GAMM</name>
<dbReference type="PROSITE" id="PS51257">
    <property type="entry name" value="PROKAR_LIPOPROTEIN"/>
    <property type="match status" value="1"/>
</dbReference>
<evidence type="ECO:0000313" key="2">
    <source>
        <dbReference type="Proteomes" id="UP000029085"/>
    </source>
</evidence>
<dbReference type="PATRIC" id="fig|1121014.3.peg.650"/>
<protein>
    <recommendedName>
        <fullName evidence="3">Outer membrane protein assembly factor BamC</fullName>
    </recommendedName>
</protein>
<dbReference type="RefSeq" id="WP_051924313.1">
    <property type="nucleotide sequence ID" value="NZ_AVCJ01000003.1"/>
</dbReference>